<dbReference type="InterPro" id="IPR050267">
    <property type="entry name" value="Anti-sigma-factor_SerPK"/>
</dbReference>
<accession>A0A3Q9K6C7</accession>
<evidence type="ECO:0000256" key="1">
    <source>
        <dbReference type="ARBA" id="ARBA00022527"/>
    </source>
</evidence>
<dbReference type="GO" id="GO:0004674">
    <property type="term" value="F:protein serine/threonine kinase activity"/>
    <property type="evidence" value="ECO:0007669"/>
    <property type="project" value="UniProtKB-KW"/>
</dbReference>
<evidence type="ECO:0000313" key="4">
    <source>
        <dbReference type="Proteomes" id="UP000275579"/>
    </source>
</evidence>
<dbReference type="AlphaFoldDB" id="A0A3Q9K6C7"/>
<dbReference type="InterPro" id="IPR036890">
    <property type="entry name" value="HATPase_C_sf"/>
</dbReference>
<dbReference type="RefSeq" id="WP_127151620.1">
    <property type="nucleotide sequence ID" value="NZ_CP029042.1"/>
</dbReference>
<keyword evidence="3" id="KW-0547">Nucleotide-binding</keyword>
<dbReference type="Pfam" id="PF13581">
    <property type="entry name" value="HATPase_c_2"/>
    <property type="match status" value="1"/>
</dbReference>
<dbReference type="EMBL" id="CP029042">
    <property type="protein sequence ID" value="AZS72461.1"/>
    <property type="molecule type" value="Genomic_DNA"/>
</dbReference>
<keyword evidence="1" id="KW-0723">Serine/threonine-protein kinase</keyword>
<dbReference type="Gene3D" id="3.30.565.10">
    <property type="entry name" value="Histidine kinase-like ATPase, C-terminal domain"/>
    <property type="match status" value="1"/>
</dbReference>
<sequence>MSPTTAVAPVAAKRLPQTSRAFEAAFEPEPVCVGRARRITTAFLGLWHVRGPLADNIVLVVSELVSNAVEHGAGDVGLRVRYPDDEIRIEVTDGNPAPARMRSAGDDDVSGRGLLLVTVLARKWGVTNDGRTTWAAFRVPSGRP</sequence>
<keyword evidence="1" id="KW-0418">Kinase</keyword>
<evidence type="ECO:0000313" key="3">
    <source>
        <dbReference type="EMBL" id="AZS72461.1"/>
    </source>
</evidence>
<dbReference type="GO" id="GO:0005524">
    <property type="term" value="F:ATP binding"/>
    <property type="evidence" value="ECO:0007669"/>
    <property type="project" value="UniProtKB-KW"/>
</dbReference>
<organism evidence="3 4">
    <name type="scientific">Streptomyces lydicus</name>
    <dbReference type="NCBI Taxonomy" id="47763"/>
    <lineage>
        <taxon>Bacteria</taxon>
        <taxon>Bacillati</taxon>
        <taxon>Actinomycetota</taxon>
        <taxon>Actinomycetes</taxon>
        <taxon>Kitasatosporales</taxon>
        <taxon>Streptomycetaceae</taxon>
        <taxon>Streptomyces</taxon>
    </lineage>
</organism>
<keyword evidence="1" id="KW-0808">Transferase</keyword>
<feature type="domain" description="Histidine kinase/HSP90-like ATPase" evidence="2">
    <location>
        <begin position="27"/>
        <end position="134"/>
    </location>
</feature>
<proteinExistence type="predicted"/>
<dbReference type="Proteomes" id="UP000275579">
    <property type="component" value="Chromosome"/>
</dbReference>
<dbReference type="CDD" id="cd16936">
    <property type="entry name" value="HATPase_RsbW-like"/>
    <property type="match status" value="1"/>
</dbReference>
<dbReference type="InterPro" id="IPR003594">
    <property type="entry name" value="HATPase_dom"/>
</dbReference>
<protein>
    <submittedName>
        <fullName evidence="3">ATP-binding protein</fullName>
    </submittedName>
</protein>
<keyword evidence="3" id="KW-0067">ATP-binding</keyword>
<name>A0A3Q9K6C7_9ACTN</name>
<gene>
    <name evidence="3" type="ORF">DDE74_17140</name>
</gene>
<dbReference type="SUPFAM" id="SSF55874">
    <property type="entry name" value="ATPase domain of HSP90 chaperone/DNA topoisomerase II/histidine kinase"/>
    <property type="match status" value="1"/>
</dbReference>
<dbReference type="PANTHER" id="PTHR35526:SF3">
    <property type="entry name" value="ANTI-SIGMA-F FACTOR RSBW"/>
    <property type="match status" value="1"/>
</dbReference>
<reference evidence="3 4" key="1">
    <citation type="submission" date="2018-04" db="EMBL/GenBank/DDBJ databases">
        <title>Complete genome sequences of Streptomyces lydicus strain WYEC and characterization of antagonistic properties of biological control agents.</title>
        <authorList>
            <person name="Mariita R.M."/>
            <person name="Sello J.K."/>
        </authorList>
    </citation>
    <scope>NUCLEOTIDE SEQUENCE [LARGE SCALE GENOMIC DNA]</scope>
    <source>
        <strain evidence="3 4">WYEC 108</strain>
    </source>
</reference>
<evidence type="ECO:0000259" key="2">
    <source>
        <dbReference type="Pfam" id="PF13581"/>
    </source>
</evidence>
<dbReference type="PANTHER" id="PTHR35526">
    <property type="entry name" value="ANTI-SIGMA-F FACTOR RSBW-RELATED"/>
    <property type="match status" value="1"/>
</dbReference>